<feature type="region of interest" description="Disordered" evidence="1">
    <location>
        <begin position="306"/>
        <end position="343"/>
    </location>
</feature>
<dbReference type="OrthoDB" id="4095076at2759"/>
<keyword evidence="3" id="KW-1185">Reference proteome</keyword>
<protein>
    <submittedName>
        <fullName evidence="2">Uncharacterized protein</fullName>
    </submittedName>
</protein>
<reference evidence="3" key="1">
    <citation type="submission" date="2016-05" db="EMBL/GenBank/DDBJ databases">
        <title>Comparative genomics of biotechnologically important yeasts.</title>
        <authorList>
            <consortium name="DOE Joint Genome Institute"/>
            <person name="Riley R."/>
            <person name="Haridas S."/>
            <person name="Wolfe K.H."/>
            <person name="Lopes M.R."/>
            <person name="Hittinger C.T."/>
            <person name="Goker M."/>
            <person name="Salamov A."/>
            <person name="Wisecaver J."/>
            <person name="Long T.M."/>
            <person name="Aerts A.L."/>
            <person name="Barry K."/>
            <person name="Choi C."/>
            <person name="Clum A."/>
            <person name="Coughlan A.Y."/>
            <person name="Deshpande S."/>
            <person name="Douglass A.P."/>
            <person name="Hanson S.J."/>
            <person name="Klenk H.-P."/>
            <person name="Labutti K."/>
            <person name="Lapidus A."/>
            <person name="Lindquist E."/>
            <person name="Lipzen A."/>
            <person name="Meier-Kolthoff J.P."/>
            <person name="Ohm R.A."/>
            <person name="Otillar R.P."/>
            <person name="Pangilinan J."/>
            <person name="Peng Y."/>
            <person name="Rokas A."/>
            <person name="Rosa C.A."/>
            <person name="Scheuner C."/>
            <person name="Sibirny A.A."/>
            <person name="Slot J.C."/>
            <person name="Stielow J.B."/>
            <person name="Sun H."/>
            <person name="Kurtzman C.P."/>
            <person name="Blackwell M."/>
            <person name="Grigoriev I.V."/>
            <person name="Jeffries T.W."/>
        </authorList>
    </citation>
    <scope>NUCLEOTIDE SEQUENCE [LARGE SCALE GENOMIC DNA]</scope>
    <source>
        <strain evidence="3">NRRL Y-2460</strain>
    </source>
</reference>
<dbReference type="AlphaFoldDB" id="A0A1E4TXP6"/>
<evidence type="ECO:0000313" key="3">
    <source>
        <dbReference type="Proteomes" id="UP000094236"/>
    </source>
</evidence>
<accession>A0A1E4TXP6</accession>
<proteinExistence type="predicted"/>
<gene>
    <name evidence="2" type="ORF">PACTADRAFT_49786</name>
</gene>
<feature type="compositionally biased region" description="Polar residues" evidence="1">
    <location>
        <begin position="318"/>
        <end position="343"/>
    </location>
</feature>
<dbReference type="Proteomes" id="UP000094236">
    <property type="component" value="Unassembled WGS sequence"/>
</dbReference>
<sequence>MSSEINFCGFPVEVRLKIFRYAVYERDGLKGKRSAINRLKLTSKEFYVFYNEMFFEKLIKEFGRDYIGMILDKVLDRFIKPYIRAFEYCRRRQRLIIKNFLKLAPQDEFFKDSFQMVYSILKNRRLFASYDDYKTDTPLKYHYNNFVTINRTYLLSYNKTICLTPDLYNLSCGIIVENCLGLGTTKFQILDHYTKKPYLEYYPPTNINDILPNNKFVLLNLGDFKIPNIGSSTNANSNSGSGSGSGSHSGTGTGIGNSNDNLVKVDVVMEETGLYIKSGFSICFIDVNVIQPEYTDHVFVPSLPSAASAEDNNAESSPVRNSTAYRRRSSTNNSGASAVTGYNNYTNESSNNGIITNGITATSTGRRRSSISLHSSLPTIKNHEDFDSHNFLFWYIDNDIDPPFDQNLCNPFLKNIYKAIDLIENDKLLTDDQFDFTPYKDLEHFNQNFYSHYCLNNNSQKIKRIFKFLTIHQQKEYDMEVTKSRKEYELLSSKGLINNDDVHWFNENTPLKWKLQSLLEI</sequence>
<feature type="region of interest" description="Disordered" evidence="1">
    <location>
        <begin position="235"/>
        <end position="255"/>
    </location>
</feature>
<organism evidence="2 3">
    <name type="scientific">Pachysolen tannophilus NRRL Y-2460</name>
    <dbReference type="NCBI Taxonomy" id="669874"/>
    <lineage>
        <taxon>Eukaryota</taxon>
        <taxon>Fungi</taxon>
        <taxon>Dikarya</taxon>
        <taxon>Ascomycota</taxon>
        <taxon>Saccharomycotina</taxon>
        <taxon>Pichiomycetes</taxon>
        <taxon>Pachysolenaceae</taxon>
        <taxon>Pachysolen</taxon>
    </lineage>
</organism>
<feature type="compositionally biased region" description="Low complexity" evidence="1">
    <location>
        <begin position="306"/>
        <end position="317"/>
    </location>
</feature>
<evidence type="ECO:0000313" key="2">
    <source>
        <dbReference type="EMBL" id="ODV96438.1"/>
    </source>
</evidence>
<name>A0A1E4TXP6_PACTA</name>
<evidence type="ECO:0000256" key="1">
    <source>
        <dbReference type="SAM" id="MobiDB-lite"/>
    </source>
</evidence>
<dbReference type="EMBL" id="KV454013">
    <property type="protein sequence ID" value="ODV96438.1"/>
    <property type="molecule type" value="Genomic_DNA"/>
</dbReference>
<feature type="compositionally biased region" description="Gly residues" evidence="1">
    <location>
        <begin position="241"/>
        <end position="255"/>
    </location>
</feature>